<dbReference type="InterPro" id="IPR036318">
    <property type="entry name" value="FAD-bd_PCMH-like_sf"/>
</dbReference>
<dbReference type="SUPFAM" id="SSF56176">
    <property type="entry name" value="FAD-binding/transporter-associated domain-like"/>
    <property type="match status" value="1"/>
</dbReference>
<evidence type="ECO:0000313" key="3">
    <source>
        <dbReference type="EMBL" id="MFN2976848.1"/>
    </source>
</evidence>
<dbReference type="Gene3D" id="3.30.465.10">
    <property type="match status" value="1"/>
</dbReference>
<gene>
    <name evidence="3" type="ORF">ACK2TP_13845</name>
</gene>
<name>A0ABW9KNC4_9BACT</name>
<dbReference type="Proteomes" id="UP001634747">
    <property type="component" value="Unassembled WGS sequence"/>
</dbReference>
<protein>
    <submittedName>
        <fullName evidence="3">FAD-binding protein</fullName>
    </submittedName>
</protein>
<dbReference type="InterPro" id="IPR016169">
    <property type="entry name" value="FAD-bd_PCMH_sub2"/>
</dbReference>
<comment type="caution">
    <text evidence="3">The sequence shown here is derived from an EMBL/GenBank/DDBJ whole genome shotgun (WGS) entry which is preliminary data.</text>
</comment>
<evidence type="ECO:0000256" key="1">
    <source>
        <dbReference type="SAM" id="MobiDB-lite"/>
    </source>
</evidence>
<dbReference type="PANTHER" id="PTHR43762">
    <property type="entry name" value="L-GULONOLACTONE OXIDASE"/>
    <property type="match status" value="1"/>
</dbReference>
<dbReference type="EMBL" id="JBJYXY010000001">
    <property type="protein sequence ID" value="MFN2976848.1"/>
    <property type="molecule type" value="Genomic_DNA"/>
</dbReference>
<evidence type="ECO:0000313" key="4">
    <source>
        <dbReference type="Proteomes" id="UP001634747"/>
    </source>
</evidence>
<organism evidence="3 4">
    <name type="scientific">Terriglobus aquaticus</name>
    <dbReference type="NCBI Taxonomy" id="940139"/>
    <lineage>
        <taxon>Bacteria</taxon>
        <taxon>Pseudomonadati</taxon>
        <taxon>Acidobacteriota</taxon>
        <taxon>Terriglobia</taxon>
        <taxon>Terriglobales</taxon>
        <taxon>Acidobacteriaceae</taxon>
        <taxon>Terriglobus</taxon>
    </lineage>
</organism>
<dbReference type="InterPro" id="IPR006094">
    <property type="entry name" value="Oxid_FAD_bind_N"/>
</dbReference>
<dbReference type="PROSITE" id="PS51387">
    <property type="entry name" value="FAD_PCMH"/>
    <property type="match status" value="1"/>
</dbReference>
<dbReference type="PANTHER" id="PTHR43762:SF1">
    <property type="entry name" value="D-ARABINONO-1,4-LACTONE OXIDASE"/>
    <property type="match status" value="1"/>
</dbReference>
<dbReference type="InterPro" id="IPR010031">
    <property type="entry name" value="FAD_lactone_oxidase-like"/>
</dbReference>
<dbReference type="RefSeq" id="WP_263414967.1">
    <property type="nucleotide sequence ID" value="NZ_JAGSYB010000001.1"/>
</dbReference>
<reference evidence="3 4" key="1">
    <citation type="submission" date="2024-12" db="EMBL/GenBank/DDBJ databases">
        <authorList>
            <person name="Lee Y."/>
        </authorList>
    </citation>
    <scope>NUCLEOTIDE SEQUENCE [LARGE SCALE GENOMIC DNA]</scope>
    <source>
        <strain evidence="3 4">03SUJ4</strain>
    </source>
</reference>
<sequence>MGTMQESPVLQHRGAPADEPPTRPHGDVDDQLIGEVPFRSWGRYPLYPAKLVSLNWQDDFPRVIQQNAGMPGGALAVGMGRSYGDSCLLKDGNLMVATGMNRLLSFDAASGLLTAEAGLTLAQLLDFAVPHGWFLPVSPGTKYVTLGGAVANDIHGKNHHLAGTFGSHVRRFTLVRSDGTQMECSPTENSDWYAATIGGLGLTGVITNISLQLKPIVSRFIDYEGIQFHGVDEFLALTEQYQHVEYTVSWVDVTSTGKNFARGIFMLGDHSKIPDKLTRSKDPKLVFPLDAPGAMLNSMTVAAFNTAFFHKQIKPRVRALQDYEPFFYPLDKVLHWNRMYGKSGLLQFQYAIPWESAREGTIAILNEVAKSGLASFLAVLKAFGDVPSPGMMSFPQPGITLALDFPIKPEKSFALFDRLAAMTLDYGGKLYPAKDARMTPAQFQKSYPEWQRFARYKDPLLSSSFWERVTQ</sequence>
<accession>A0ABW9KNC4</accession>
<feature type="domain" description="FAD-binding PCMH-type" evidence="2">
    <location>
        <begin position="44"/>
        <end position="216"/>
    </location>
</feature>
<keyword evidence="4" id="KW-1185">Reference proteome</keyword>
<proteinExistence type="predicted"/>
<dbReference type="InterPro" id="IPR016166">
    <property type="entry name" value="FAD-bd_PCMH"/>
</dbReference>
<feature type="region of interest" description="Disordered" evidence="1">
    <location>
        <begin position="1"/>
        <end position="30"/>
    </location>
</feature>
<dbReference type="Pfam" id="PF01565">
    <property type="entry name" value="FAD_binding_4"/>
    <property type="match status" value="1"/>
</dbReference>
<evidence type="ECO:0000259" key="2">
    <source>
        <dbReference type="PROSITE" id="PS51387"/>
    </source>
</evidence>